<evidence type="ECO:0000256" key="2">
    <source>
        <dbReference type="ARBA" id="ARBA00022723"/>
    </source>
</evidence>
<dbReference type="SUPFAM" id="SSF48264">
    <property type="entry name" value="Cytochrome P450"/>
    <property type="match status" value="1"/>
</dbReference>
<evidence type="ECO:0000256" key="3">
    <source>
        <dbReference type="ARBA" id="ARBA00023004"/>
    </source>
</evidence>
<dbReference type="GO" id="GO:0006805">
    <property type="term" value="P:xenobiotic metabolic process"/>
    <property type="evidence" value="ECO:0007669"/>
    <property type="project" value="TreeGrafter"/>
</dbReference>
<feature type="transmembrane region" description="Helical" evidence="5">
    <location>
        <begin position="47"/>
        <end position="67"/>
    </location>
</feature>
<evidence type="ECO:0000313" key="7">
    <source>
        <dbReference type="WBParaSite" id="Hba_04208"/>
    </source>
</evidence>
<dbReference type="PANTHER" id="PTHR24300">
    <property type="entry name" value="CYTOCHROME P450 508A4-RELATED"/>
    <property type="match status" value="1"/>
</dbReference>
<keyword evidence="4" id="KW-0503">Monooxygenase</keyword>
<keyword evidence="5" id="KW-0812">Transmembrane</keyword>
<sequence length="179" mass="21199">MKYSIFQKVSLNYYAKLMELTRGSLRQPVYYVAAIGAGLLLTRVLRILYLLLNVYTVTIVVSLYIFYEVFWKRRRLPNGPIPWLITGNMPAFVFARSVDELFQSWRRKFGGIFTVWIGPIPLVMICDIQSMKKYFIQNADLFSNRWRNNVTDAFMVFMIFHLLAKYHLNELLLTKIQYT</sequence>
<keyword evidence="5" id="KW-0472">Membrane</keyword>
<dbReference type="WBParaSite" id="Hba_04208">
    <property type="protein sequence ID" value="Hba_04208"/>
    <property type="gene ID" value="Hba_04208"/>
</dbReference>
<dbReference type="GO" id="GO:0006082">
    <property type="term" value="P:organic acid metabolic process"/>
    <property type="evidence" value="ECO:0007669"/>
    <property type="project" value="TreeGrafter"/>
</dbReference>
<evidence type="ECO:0000256" key="1">
    <source>
        <dbReference type="ARBA" id="ARBA00010617"/>
    </source>
</evidence>
<dbReference type="Gene3D" id="1.10.630.10">
    <property type="entry name" value="Cytochrome P450"/>
    <property type="match status" value="1"/>
</dbReference>
<dbReference type="InterPro" id="IPR001128">
    <property type="entry name" value="Cyt_P450"/>
</dbReference>
<comment type="similarity">
    <text evidence="1">Belongs to the cytochrome P450 family.</text>
</comment>
<reference evidence="7" key="1">
    <citation type="submission" date="2016-11" db="UniProtKB">
        <authorList>
            <consortium name="WormBaseParasite"/>
        </authorList>
    </citation>
    <scope>IDENTIFICATION</scope>
</reference>
<feature type="transmembrane region" description="Helical" evidence="5">
    <location>
        <begin position="149"/>
        <end position="168"/>
    </location>
</feature>
<keyword evidence="4" id="KW-0560">Oxidoreductase</keyword>
<organism evidence="6 7">
    <name type="scientific">Heterorhabditis bacteriophora</name>
    <name type="common">Entomopathogenic nematode worm</name>
    <dbReference type="NCBI Taxonomy" id="37862"/>
    <lineage>
        <taxon>Eukaryota</taxon>
        <taxon>Metazoa</taxon>
        <taxon>Ecdysozoa</taxon>
        <taxon>Nematoda</taxon>
        <taxon>Chromadorea</taxon>
        <taxon>Rhabditida</taxon>
        <taxon>Rhabditina</taxon>
        <taxon>Rhabditomorpha</taxon>
        <taxon>Strongyloidea</taxon>
        <taxon>Heterorhabditidae</taxon>
        <taxon>Heterorhabditis</taxon>
    </lineage>
</organism>
<feature type="transmembrane region" description="Helical" evidence="5">
    <location>
        <begin position="25"/>
        <end position="41"/>
    </location>
</feature>
<dbReference type="InterPro" id="IPR050182">
    <property type="entry name" value="Cytochrome_P450_fam2"/>
</dbReference>
<dbReference type="GO" id="GO:0005506">
    <property type="term" value="F:iron ion binding"/>
    <property type="evidence" value="ECO:0007669"/>
    <property type="project" value="InterPro"/>
</dbReference>
<keyword evidence="2" id="KW-0479">Metal-binding</keyword>
<evidence type="ECO:0000256" key="4">
    <source>
        <dbReference type="ARBA" id="ARBA00023033"/>
    </source>
</evidence>
<dbReference type="GO" id="GO:0005737">
    <property type="term" value="C:cytoplasm"/>
    <property type="evidence" value="ECO:0007669"/>
    <property type="project" value="TreeGrafter"/>
</dbReference>
<evidence type="ECO:0000313" key="6">
    <source>
        <dbReference type="Proteomes" id="UP000095283"/>
    </source>
</evidence>
<keyword evidence="5" id="KW-1133">Transmembrane helix</keyword>
<dbReference type="GO" id="GO:0020037">
    <property type="term" value="F:heme binding"/>
    <property type="evidence" value="ECO:0007669"/>
    <property type="project" value="InterPro"/>
</dbReference>
<proteinExistence type="inferred from homology"/>
<keyword evidence="3" id="KW-0408">Iron</keyword>
<dbReference type="Pfam" id="PF00067">
    <property type="entry name" value="p450"/>
    <property type="match status" value="1"/>
</dbReference>
<name>A0A1I7WGU3_HETBA</name>
<dbReference type="GO" id="GO:0016712">
    <property type="term" value="F:oxidoreductase activity, acting on paired donors, with incorporation or reduction of molecular oxygen, reduced flavin or flavoprotein as one donor, and incorporation of one atom of oxygen"/>
    <property type="evidence" value="ECO:0007669"/>
    <property type="project" value="TreeGrafter"/>
</dbReference>
<evidence type="ECO:0000256" key="5">
    <source>
        <dbReference type="SAM" id="Phobius"/>
    </source>
</evidence>
<dbReference type="AlphaFoldDB" id="A0A1I7WGU3"/>
<dbReference type="PANTHER" id="PTHR24300:SF414">
    <property type="entry name" value="CYTOCHROME P450 FAMILY"/>
    <property type="match status" value="1"/>
</dbReference>
<keyword evidence="6" id="KW-1185">Reference proteome</keyword>
<accession>A0A1I7WGU3</accession>
<protein>
    <submittedName>
        <fullName evidence="7">Uncharacterized protein</fullName>
    </submittedName>
</protein>
<dbReference type="Proteomes" id="UP000095283">
    <property type="component" value="Unplaced"/>
</dbReference>
<dbReference type="InterPro" id="IPR036396">
    <property type="entry name" value="Cyt_P450_sf"/>
</dbReference>
<feature type="transmembrane region" description="Helical" evidence="5">
    <location>
        <begin position="109"/>
        <end position="128"/>
    </location>
</feature>